<organism evidence="7 8">
    <name type="scientific">Emiliania huxleyi (strain CCMP1516)</name>
    <dbReference type="NCBI Taxonomy" id="280463"/>
    <lineage>
        <taxon>Eukaryota</taxon>
        <taxon>Haptista</taxon>
        <taxon>Haptophyta</taxon>
        <taxon>Prymnesiophyceae</taxon>
        <taxon>Isochrysidales</taxon>
        <taxon>Noelaerhabdaceae</taxon>
        <taxon>Emiliania</taxon>
    </lineage>
</organism>
<protein>
    <recommendedName>
        <fullName evidence="5">Mitochondrial cardiolipin hydrolase</fullName>
    </recommendedName>
</protein>
<evidence type="ECO:0000256" key="5">
    <source>
        <dbReference type="ARBA" id="ARBA00040549"/>
    </source>
</evidence>
<accession>A0A0D3JJK6</accession>
<keyword evidence="8" id="KW-1185">Reference proteome</keyword>
<dbReference type="KEGG" id="ehx:EMIHUDRAFT_444007"/>
<dbReference type="RefSeq" id="XP_005776120.1">
    <property type="nucleotide sequence ID" value="XM_005776063.1"/>
</dbReference>
<dbReference type="STRING" id="2903.R1EL36"/>
<evidence type="ECO:0000259" key="6">
    <source>
        <dbReference type="PROSITE" id="PS50035"/>
    </source>
</evidence>
<evidence type="ECO:0000256" key="3">
    <source>
        <dbReference type="ARBA" id="ARBA00023098"/>
    </source>
</evidence>
<dbReference type="Pfam" id="PF13091">
    <property type="entry name" value="PLDc_2"/>
    <property type="match status" value="1"/>
</dbReference>
<keyword evidence="3" id="KW-0443">Lipid metabolism</keyword>
<dbReference type="Proteomes" id="UP000013827">
    <property type="component" value="Unassembled WGS sequence"/>
</dbReference>
<dbReference type="Gene3D" id="3.30.870.10">
    <property type="entry name" value="Endonuclease Chain A"/>
    <property type="match status" value="1"/>
</dbReference>
<dbReference type="GO" id="GO:0016891">
    <property type="term" value="F:RNA endonuclease activity producing 5'-phosphomonoesters, hydrolytic mechanism"/>
    <property type="evidence" value="ECO:0007669"/>
    <property type="project" value="TreeGrafter"/>
</dbReference>
<evidence type="ECO:0000313" key="7">
    <source>
        <dbReference type="EnsemblProtists" id="EOD23691"/>
    </source>
</evidence>
<proteinExistence type="inferred from homology"/>
<dbReference type="HOGENOM" id="CLU_1017175_0_0_1"/>
<sequence>MGRAQSSQGTAEEKVAAALSQLLAQAPSGRLSLGACRALLQRLNLRPVQAHRLLHTAAATLFFPSVAAREELCGVLATARHTLDVCVFTLSDRRIADTVLDAHKRGAAVRLITDDVTAMNDGSLVFELAEAGVATVVDSDFEEWRTAEDGSMRRSGSTPRHMHHKFCLVDGQILLTGSYNFSWSAGNVNCENMLITDDPYHVRRYGEAFEGLWREFRRAMYVSRQEAAVRIQRIERGRRERTAGARGMRQVVNAASVKANAGRRIAGGRSPRAR</sequence>
<evidence type="ECO:0000256" key="2">
    <source>
        <dbReference type="ARBA" id="ARBA00022963"/>
    </source>
</evidence>
<name>A0A0D3JJK6_EMIH1</name>
<keyword evidence="2" id="KW-0442">Lipid degradation</keyword>
<dbReference type="InterPro" id="IPR001736">
    <property type="entry name" value="PLipase_D/transphosphatidylase"/>
</dbReference>
<evidence type="ECO:0000256" key="1">
    <source>
        <dbReference type="ARBA" id="ARBA00022801"/>
    </source>
</evidence>
<dbReference type="AlphaFoldDB" id="A0A0D3JJK6"/>
<dbReference type="PaxDb" id="2903-EOD23691"/>
<dbReference type="PROSITE" id="PS50035">
    <property type="entry name" value="PLD"/>
    <property type="match status" value="1"/>
</dbReference>
<dbReference type="PROSITE" id="PS50096">
    <property type="entry name" value="IQ"/>
    <property type="match status" value="1"/>
</dbReference>
<dbReference type="GO" id="GO:0016042">
    <property type="term" value="P:lipid catabolic process"/>
    <property type="evidence" value="ECO:0007669"/>
    <property type="project" value="UniProtKB-KW"/>
</dbReference>
<dbReference type="PANTHER" id="PTHR43856">
    <property type="entry name" value="CARDIOLIPIN HYDROLASE"/>
    <property type="match status" value="1"/>
</dbReference>
<reference evidence="8" key="1">
    <citation type="journal article" date="2013" name="Nature">
        <title>Pan genome of the phytoplankton Emiliania underpins its global distribution.</title>
        <authorList>
            <person name="Read B.A."/>
            <person name="Kegel J."/>
            <person name="Klute M.J."/>
            <person name="Kuo A."/>
            <person name="Lefebvre S.C."/>
            <person name="Maumus F."/>
            <person name="Mayer C."/>
            <person name="Miller J."/>
            <person name="Monier A."/>
            <person name="Salamov A."/>
            <person name="Young J."/>
            <person name="Aguilar M."/>
            <person name="Claverie J.M."/>
            <person name="Frickenhaus S."/>
            <person name="Gonzalez K."/>
            <person name="Herman E.K."/>
            <person name="Lin Y.C."/>
            <person name="Napier J."/>
            <person name="Ogata H."/>
            <person name="Sarno A.F."/>
            <person name="Shmutz J."/>
            <person name="Schroeder D."/>
            <person name="de Vargas C."/>
            <person name="Verret F."/>
            <person name="von Dassow P."/>
            <person name="Valentin K."/>
            <person name="Van de Peer Y."/>
            <person name="Wheeler G."/>
            <person name="Dacks J.B."/>
            <person name="Delwiche C.F."/>
            <person name="Dyhrman S.T."/>
            <person name="Glockner G."/>
            <person name="John U."/>
            <person name="Richards T."/>
            <person name="Worden A.Z."/>
            <person name="Zhang X."/>
            <person name="Grigoriev I.V."/>
            <person name="Allen A.E."/>
            <person name="Bidle K."/>
            <person name="Borodovsky M."/>
            <person name="Bowler C."/>
            <person name="Brownlee C."/>
            <person name="Cock J.M."/>
            <person name="Elias M."/>
            <person name="Gladyshev V.N."/>
            <person name="Groth M."/>
            <person name="Guda C."/>
            <person name="Hadaegh A."/>
            <person name="Iglesias-Rodriguez M.D."/>
            <person name="Jenkins J."/>
            <person name="Jones B.M."/>
            <person name="Lawson T."/>
            <person name="Leese F."/>
            <person name="Lindquist E."/>
            <person name="Lobanov A."/>
            <person name="Lomsadze A."/>
            <person name="Malik S.B."/>
            <person name="Marsh M.E."/>
            <person name="Mackinder L."/>
            <person name="Mock T."/>
            <person name="Mueller-Roeber B."/>
            <person name="Pagarete A."/>
            <person name="Parker M."/>
            <person name="Probert I."/>
            <person name="Quesneville H."/>
            <person name="Raines C."/>
            <person name="Rensing S.A."/>
            <person name="Riano-Pachon D.M."/>
            <person name="Richier S."/>
            <person name="Rokitta S."/>
            <person name="Shiraiwa Y."/>
            <person name="Soanes D.M."/>
            <person name="van der Giezen M."/>
            <person name="Wahlund T.M."/>
            <person name="Williams B."/>
            <person name="Wilson W."/>
            <person name="Wolfe G."/>
            <person name="Wurch L.L."/>
        </authorList>
    </citation>
    <scope>NUCLEOTIDE SEQUENCE</scope>
</reference>
<comment type="similarity">
    <text evidence="4">Belongs to the phospholipase D family. MitoPLD/Zucchini subfamily.</text>
</comment>
<dbReference type="InterPro" id="IPR051406">
    <property type="entry name" value="PLD_domain"/>
</dbReference>
<keyword evidence="1" id="KW-0378">Hydrolase</keyword>
<evidence type="ECO:0000256" key="4">
    <source>
        <dbReference type="ARBA" id="ARBA00038012"/>
    </source>
</evidence>
<dbReference type="EnsemblProtists" id="EOD23691">
    <property type="protein sequence ID" value="EOD23691"/>
    <property type="gene ID" value="EMIHUDRAFT_444007"/>
</dbReference>
<feature type="domain" description="PLD phosphodiesterase" evidence="6">
    <location>
        <begin position="158"/>
        <end position="185"/>
    </location>
</feature>
<dbReference type="SUPFAM" id="SSF56024">
    <property type="entry name" value="Phospholipase D/nuclease"/>
    <property type="match status" value="1"/>
</dbReference>
<dbReference type="GeneID" id="17269239"/>
<dbReference type="PANTHER" id="PTHR43856:SF1">
    <property type="entry name" value="MITOCHONDRIAL CARDIOLIPIN HYDROLASE"/>
    <property type="match status" value="1"/>
</dbReference>
<reference evidence="7" key="2">
    <citation type="submission" date="2024-10" db="UniProtKB">
        <authorList>
            <consortium name="EnsemblProtists"/>
        </authorList>
    </citation>
    <scope>IDENTIFICATION</scope>
</reference>
<dbReference type="eggNOG" id="ENOG502RXG9">
    <property type="taxonomic scope" value="Eukaryota"/>
</dbReference>
<dbReference type="InterPro" id="IPR025202">
    <property type="entry name" value="PLD-like_dom"/>
</dbReference>
<evidence type="ECO:0000313" key="8">
    <source>
        <dbReference type="Proteomes" id="UP000013827"/>
    </source>
</evidence>